<dbReference type="RefSeq" id="WP_230754682.1">
    <property type="nucleotide sequence ID" value="NZ_JAINWA010000001.1"/>
</dbReference>
<protein>
    <submittedName>
        <fullName evidence="2">Ig-like domain-containing protein</fullName>
    </submittedName>
</protein>
<sequence>MRHSKPNAFLAFVVLISFLMVLISFLTASCSLFLSNDKDESVTVKSLAFSKTTLSLGIGGIEYLTLSINPTEAKSNARIEYTYDESVIKVDGDSSGATVSGLRNGNTVLIAKANGQAAACVIGVSGIDPITENAPYISTTMPVVEMEAGTTKKILVSLSKGSSAEMSQFSWSIDKSSIATVEASGQNGIISAKTNGVARITVSHPSSTYPLELLVFVKPENEKAIYLTTSQNIISLAHNGADRKVSVSLVNGDGADQNSFTWEVLDSEESAPGTISLTANGANAEISPRADGRATVRVSHPRALYPLDIKVRVVTIIENVYIDVIESKVTVNGSTPANLSVSLKGSTRVNELDPSQFQWTIDDSSICDFASYHNEVVLNGKKNGIAKLTVSHPAAKYPREIMIFVENQADGAVHSGAFITTSQNYIRTKLGLEESELLVSLVGGEAGDEKNFVWSVDNPDIISLRTTNGTTGVWGRTASIITQRANGTAFIEPKKEGSAVIYITHPKALTPTEVLVKVFPSYASFEEPLVIKGQSLLGLVRGTSQKLAVTLQGNVTINDESSLDWSSADSNIVTVAGAGKEQLVTAVGNGQTFITITNPRADNPKKILCYVAETAEELEAMQVLYSEKTYYNLIAGKSDQLYLMTRNLSPEELTAIQWSSSNSSVATVTPSDKNTVSTITGVSSGTAIITASLAGLQSVRFTVTVYPVGTDLSVLPPSIFFTTAQNVVQFPSINTDKVVSVTPVNLPLSDYSGISWISDSPSIVEVIPNGNTATITSKSKGTAVISISHPKADNVLKITVRIGDEYIIVNPKDPFISTSKDVVGLISGSQGEQITAKLENGADTTLFSWEIDDPSIAAISPLGNKCYIVPKVPGQARLIVRHANSTYDKNVLILVGNTQADIDGLSYLTTTQNVVRMVTGTQQTVSVRLSGTSETSAADYAWTSDNPSILQIVDNGGTAVLSGISAGVARVTVKHASCVYPLDITVIISNTLQDAASSPYITSSQNILSVTKGGSSKTLSVTLAGGSESDNQHFVWTVDRGDLIQLTSNGQSAVVKGISAGECRLTVTHPKSTYPFPLVVIVDEAAPSSNLYINPSLPIVSMKPADSAQTVTATLVGGTAEDKYGFVWSADNYNVIDLTYSANTAVITPRQEGKAEITISHPKSPYDGKIIVRVTEYSQFAFSQSSMTIAEGTTQFVAMQVPAIEGEYSGRVTYATDNSKIVTITGTNKVAQVTALATGTAIVTATSPSGAKSDLMIYVKKATEMTAPYITSQTNVLAMKITDSQRSVSASIVGEGISTPDQYNLQWKITDPSIASLIGTSGSNIIVKPLKAGETSIRISHPKTSTIYTIHVQVEGSNAGISLNKNYIATETGKTVEISANIDLGTSEDYKAITWSADKVGGAEIVSILGSGKTVALYALSTGKTTVTAEFKGKTAKCDVLIAASRQFSFDTQSMRLQPGQKKTFKYVLIPEDASINWMTNSNDFVTYAVDTSSKTVTVTGLSEGVTKLSGTANSMSASINITCAWDYKLSINKTLIKTEPKYDSSNPQLYIISYEVNPADARIDLLIDNDIATYTIDKTKREIYIRPTKEGTANFSVSATNVYNNYKFGTQTCSLNFGYSRLTVKPVIISKQGSYSRYNAEGGMLVLGDGEDVSVSLSVVEENASYSISNVQYVNATSSPTPIVLSQPSTGLWNVKHTVDYIIYERLVTHDTYFKKDNDRLTVRWEHAVYNGDNQYWYASFGNNLYFVRYKDDGGTHTGYNAYISPNLPNGNGNSSWTPITTWSPTFVRQERSTPLRMSESDYKANTDYYWPEHEQRYSYKSWGSWYDHHGTWSAWDINEAAKVPSLDKSIISTVTAGYINGTVVRPSGNQAFQIPIVVETRKCTK</sequence>
<name>A0AAE3EHC0_9SPIR</name>
<evidence type="ECO:0000313" key="4">
    <source>
        <dbReference type="Proteomes" id="UP001198163"/>
    </source>
</evidence>
<feature type="domain" description="BIG2" evidence="1">
    <location>
        <begin position="1444"/>
        <end position="1523"/>
    </location>
</feature>
<feature type="domain" description="BIG2" evidence="1">
    <location>
        <begin position="530"/>
        <end position="608"/>
    </location>
</feature>
<dbReference type="SMART" id="SM00635">
    <property type="entry name" value="BID_2"/>
    <property type="match status" value="9"/>
</dbReference>
<dbReference type="EMBL" id="JAINWA010000001">
    <property type="protein sequence ID" value="MCD1654442.1"/>
    <property type="molecule type" value="Genomic_DNA"/>
</dbReference>
<feature type="domain" description="BIG2" evidence="1">
    <location>
        <begin position="1176"/>
        <end position="1257"/>
    </location>
</feature>
<feature type="domain" description="BIG2" evidence="1">
    <location>
        <begin position="133"/>
        <end position="211"/>
    </location>
</feature>
<keyword evidence="4" id="KW-1185">Reference proteome</keyword>
<feature type="domain" description="BIG2" evidence="1">
    <location>
        <begin position="997"/>
        <end position="1076"/>
    </location>
</feature>
<evidence type="ECO:0000313" key="3">
    <source>
        <dbReference type="EMBL" id="MCD1656205.1"/>
    </source>
</evidence>
<reference evidence="2" key="1">
    <citation type="submission" date="2021-08" db="EMBL/GenBank/DDBJ databases">
        <title>Comparative analyses of Brucepasteria parasyntrophica and Teretinema zuelzerae.</title>
        <authorList>
            <person name="Song Y."/>
            <person name="Brune A."/>
        </authorList>
    </citation>
    <scope>NUCLEOTIDE SEQUENCE</scope>
    <source>
        <strain evidence="2">DSM 1903</strain>
    </source>
</reference>
<dbReference type="Gene3D" id="2.60.40.1080">
    <property type="match status" value="7"/>
</dbReference>
<evidence type="ECO:0000259" key="1">
    <source>
        <dbReference type="SMART" id="SM00635"/>
    </source>
</evidence>
<feature type="domain" description="BIG2" evidence="1">
    <location>
        <begin position="904"/>
        <end position="979"/>
    </location>
</feature>
<comment type="caution">
    <text evidence="2">The sequence shown here is derived from an EMBL/GenBank/DDBJ whole genome shotgun (WGS) entry which is preliminary data.</text>
</comment>
<feature type="domain" description="BIG2" evidence="1">
    <location>
        <begin position="617"/>
        <end position="703"/>
    </location>
</feature>
<dbReference type="PROSITE" id="PS51257">
    <property type="entry name" value="PROKAR_LIPOPROTEIN"/>
    <property type="match status" value="1"/>
</dbReference>
<feature type="domain" description="BIG2" evidence="1">
    <location>
        <begin position="43"/>
        <end position="121"/>
    </location>
</feature>
<evidence type="ECO:0000313" key="2">
    <source>
        <dbReference type="EMBL" id="MCD1654442.1"/>
    </source>
</evidence>
<gene>
    <name evidence="2" type="ORF">K7J14_06955</name>
    <name evidence="3" type="ORF">K7J14_16040</name>
</gene>
<dbReference type="EMBL" id="JAINWA010000003">
    <property type="protein sequence ID" value="MCD1656205.1"/>
    <property type="molecule type" value="Genomic_DNA"/>
</dbReference>
<dbReference type="InterPro" id="IPR008964">
    <property type="entry name" value="Invasin/intimin_cell_adhesion"/>
</dbReference>
<dbReference type="Pfam" id="PF02368">
    <property type="entry name" value="Big_2"/>
    <property type="match status" value="1"/>
</dbReference>
<dbReference type="SUPFAM" id="SSF49373">
    <property type="entry name" value="Invasin/intimin cell-adhesion fragments"/>
    <property type="match status" value="3"/>
</dbReference>
<dbReference type="InterPro" id="IPR003343">
    <property type="entry name" value="Big_2"/>
</dbReference>
<accession>A0AAE3EHC0</accession>
<proteinExistence type="predicted"/>
<dbReference type="Proteomes" id="UP001198163">
    <property type="component" value="Unassembled WGS sequence"/>
</dbReference>
<feature type="domain" description="BIG2" evidence="1">
    <location>
        <begin position="1357"/>
        <end position="1441"/>
    </location>
</feature>
<organism evidence="2 4">
    <name type="scientific">Teretinema zuelzerae</name>
    <dbReference type="NCBI Taxonomy" id="156"/>
    <lineage>
        <taxon>Bacteria</taxon>
        <taxon>Pseudomonadati</taxon>
        <taxon>Spirochaetota</taxon>
        <taxon>Spirochaetia</taxon>
        <taxon>Spirochaetales</taxon>
        <taxon>Treponemataceae</taxon>
        <taxon>Teretinema</taxon>
    </lineage>
</organism>